<dbReference type="PANTHER" id="PTHR44051:SF8">
    <property type="entry name" value="GLUTATHIONE S-TRANSFERASE GSTA"/>
    <property type="match status" value="1"/>
</dbReference>
<dbReference type="PROSITE" id="PS50405">
    <property type="entry name" value="GST_CTER"/>
    <property type="match status" value="1"/>
</dbReference>
<dbReference type="SUPFAM" id="SSF52833">
    <property type="entry name" value="Thioredoxin-like"/>
    <property type="match status" value="1"/>
</dbReference>
<dbReference type="CDD" id="cd03188">
    <property type="entry name" value="GST_C_Beta"/>
    <property type="match status" value="1"/>
</dbReference>
<reference evidence="3 4" key="1">
    <citation type="submission" date="2024-07" db="EMBL/GenBank/DDBJ databases">
        <title>Luteimonas salilacus sp. nov., isolated from the shore soil of Salt Lake in Tibet of China.</title>
        <authorList>
            <person name="Zhang X."/>
            <person name="Li A."/>
        </authorList>
    </citation>
    <scope>NUCLEOTIDE SEQUENCE [LARGE SCALE GENOMIC DNA]</scope>
    <source>
        <strain evidence="3 4">B3-2-R+30</strain>
    </source>
</reference>
<dbReference type="SFLD" id="SFLDG01150">
    <property type="entry name" value="Main.1:_Beta-like"/>
    <property type="match status" value="1"/>
</dbReference>
<keyword evidence="4" id="KW-1185">Reference proteome</keyword>
<dbReference type="Proteomes" id="UP001566331">
    <property type="component" value="Unassembled WGS sequence"/>
</dbReference>
<proteinExistence type="predicted"/>
<comment type="caution">
    <text evidence="3">The sequence shown here is derived from an EMBL/GenBank/DDBJ whole genome shotgun (WGS) entry which is preliminary data.</text>
</comment>
<dbReference type="CDD" id="cd03057">
    <property type="entry name" value="GST_N_Beta"/>
    <property type="match status" value="1"/>
</dbReference>
<evidence type="ECO:0000313" key="3">
    <source>
        <dbReference type="EMBL" id="MEZ0475764.1"/>
    </source>
</evidence>
<dbReference type="InterPro" id="IPR004045">
    <property type="entry name" value="Glutathione_S-Trfase_N"/>
</dbReference>
<dbReference type="Gene3D" id="3.40.30.10">
    <property type="entry name" value="Glutaredoxin"/>
    <property type="match status" value="1"/>
</dbReference>
<dbReference type="PANTHER" id="PTHR44051">
    <property type="entry name" value="GLUTATHIONE S-TRANSFERASE-RELATED"/>
    <property type="match status" value="1"/>
</dbReference>
<sequence>MKLYFTPGTCSLAPHIAIRELGLDVQLRRVRIGPEPVLVADGSDFRRINPLGYVPVLELDDGSLLTEGVAMLQYLSDLAPEAGLAPPAGSRERTTLQQWLTFISSELHKSFSPWLFHPEYGEQAAQVARQRIDSRFTHVERHLQTHPYLLGETFSVADAYLFTVADWTRPLKMPLAAWPALAAYLERVRGRDSVAQALRLEKAA</sequence>
<evidence type="ECO:0000313" key="4">
    <source>
        <dbReference type="Proteomes" id="UP001566331"/>
    </source>
</evidence>
<dbReference type="InterPro" id="IPR036249">
    <property type="entry name" value="Thioredoxin-like_sf"/>
</dbReference>
<dbReference type="SFLD" id="SFLDG00358">
    <property type="entry name" value="Main_(cytGST)"/>
    <property type="match status" value="1"/>
</dbReference>
<dbReference type="InterPro" id="IPR040079">
    <property type="entry name" value="Glutathione_S-Trfase"/>
</dbReference>
<dbReference type="GO" id="GO:0004364">
    <property type="term" value="F:glutathione transferase activity"/>
    <property type="evidence" value="ECO:0007669"/>
    <property type="project" value="UniProtKB-EC"/>
</dbReference>
<dbReference type="Pfam" id="PF13410">
    <property type="entry name" value="GST_C_2"/>
    <property type="match status" value="1"/>
</dbReference>
<dbReference type="SUPFAM" id="SSF47616">
    <property type="entry name" value="GST C-terminal domain-like"/>
    <property type="match status" value="1"/>
</dbReference>
<dbReference type="NCBIfam" id="NF007831">
    <property type="entry name" value="PRK10542.1"/>
    <property type="match status" value="1"/>
</dbReference>
<evidence type="ECO:0000259" key="2">
    <source>
        <dbReference type="PROSITE" id="PS50405"/>
    </source>
</evidence>
<dbReference type="PROSITE" id="PS50404">
    <property type="entry name" value="GST_NTER"/>
    <property type="match status" value="1"/>
</dbReference>
<keyword evidence="3" id="KW-0808">Transferase</keyword>
<dbReference type="SFLD" id="SFLDS00019">
    <property type="entry name" value="Glutathione_Transferase_(cytos"/>
    <property type="match status" value="1"/>
</dbReference>
<dbReference type="EMBL" id="JBFWIC010000021">
    <property type="protein sequence ID" value="MEZ0475764.1"/>
    <property type="molecule type" value="Genomic_DNA"/>
</dbReference>
<gene>
    <name evidence="3" type="primary">gstA</name>
    <name evidence="3" type="ORF">AB6713_14250</name>
</gene>
<evidence type="ECO:0000259" key="1">
    <source>
        <dbReference type="PROSITE" id="PS50404"/>
    </source>
</evidence>
<protein>
    <submittedName>
        <fullName evidence="3">Glutathione transferase GstA</fullName>
        <ecNumber evidence="3">2.5.1.18</ecNumber>
    </submittedName>
</protein>
<organism evidence="3 4">
    <name type="scientific">Luteimonas salinilitoris</name>
    <dbReference type="NCBI Taxonomy" id="3237697"/>
    <lineage>
        <taxon>Bacteria</taxon>
        <taxon>Pseudomonadati</taxon>
        <taxon>Pseudomonadota</taxon>
        <taxon>Gammaproteobacteria</taxon>
        <taxon>Lysobacterales</taxon>
        <taxon>Lysobacteraceae</taxon>
        <taxon>Luteimonas</taxon>
    </lineage>
</organism>
<name>A0ABV4HSM9_9GAMM</name>
<feature type="domain" description="GST C-terminal" evidence="2">
    <location>
        <begin position="89"/>
        <end position="204"/>
    </location>
</feature>
<dbReference type="InterPro" id="IPR036282">
    <property type="entry name" value="Glutathione-S-Trfase_C_sf"/>
</dbReference>
<dbReference type="InterPro" id="IPR010987">
    <property type="entry name" value="Glutathione-S-Trfase_C-like"/>
</dbReference>
<feature type="domain" description="GST N-terminal" evidence="1">
    <location>
        <begin position="1"/>
        <end position="83"/>
    </location>
</feature>
<dbReference type="EC" id="2.5.1.18" evidence="3"/>
<accession>A0ABV4HSM9</accession>
<dbReference type="RefSeq" id="WP_370564309.1">
    <property type="nucleotide sequence ID" value="NZ_JBFWIB010000007.1"/>
</dbReference>
<dbReference type="Pfam" id="PF13409">
    <property type="entry name" value="GST_N_2"/>
    <property type="match status" value="1"/>
</dbReference>
<dbReference type="Gene3D" id="1.20.1050.10">
    <property type="match status" value="1"/>
</dbReference>